<dbReference type="EMBL" id="LAZR01018170">
    <property type="protein sequence ID" value="KKL97424.1"/>
    <property type="molecule type" value="Genomic_DNA"/>
</dbReference>
<feature type="non-terminal residue" evidence="1">
    <location>
        <position position="1"/>
    </location>
</feature>
<protein>
    <recommendedName>
        <fullName evidence="2">RmlD-like substrate binding domain-containing protein</fullName>
    </recommendedName>
</protein>
<dbReference type="AlphaFoldDB" id="A0A0F9GF14"/>
<name>A0A0F9GF14_9ZZZZ</name>
<dbReference type="Gene3D" id="3.40.50.720">
    <property type="entry name" value="NAD(P)-binding Rossmann-like Domain"/>
    <property type="match status" value="1"/>
</dbReference>
<dbReference type="InterPro" id="IPR036291">
    <property type="entry name" value="NAD(P)-bd_dom_sf"/>
</dbReference>
<accession>A0A0F9GF14</accession>
<proteinExistence type="predicted"/>
<organism evidence="1">
    <name type="scientific">marine sediment metagenome</name>
    <dbReference type="NCBI Taxonomy" id="412755"/>
    <lineage>
        <taxon>unclassified sequences</taxon>
        <taxon>metagenomes</taxon>
        <taxon>ecological metagenomes</taxon>
    </lineage>
</organism>
<comment type="caution">
    <text evidence="1">The sequence shown here is derived from an EMBL/GenBank/DDBJ whole genome shotgun (WGS) entry which is preliminary data.</text>
</comment>
<reference evidence="1" key="1">
    <citation type="journal article" date="2015" name="Nature">
        <title>Complex archaea that bridge the gap between prokaryotes and eukaryotes.</title>
        <authorList>
            <person name="Spang A."/>
            <person name="Saw J.H."/>
            <person name="Jorgensen S.L."/>
            <person name="Zaremba-Niedzwiedzka K."/>
            <person name="Martijn J."/>
            <person name="Lind A.E."/>
            <person name="van Eijk R."/>
            <person name="Schleper C."/>
            <person name="Guy L."/>
            <person name="Ettema T.J."/>
        </authorList>
    </citation>
    <scope>NUCLEOTIDE SEQUENCE</scope>
</reference>
<evidence type="ECO:0008006" key="2">
    <source>
        <dbReference type="Google" id="ProtNLM"/>
    </source>
</evidence>
<sequence>AYYQRTEGVPYVPRTSHGMRPDPDTLYGRTKLAGESDLAINVRTSFVGPRHGLWKWLVDEANKPDPGVDGWANAWWSGSTVNAVAHALLELARHPGKPRTLHLATETPISKAEVIFDILEELVLPRTKVNLVQEPRIDRSLHPDIVLPPFEEALREMVP</sequence>
<evidence type="ECO:0000313" key="1">
    <source>
        <dbReference type="EMBL" id="KKL97424.1"/>
    </source>
</evidence>
<dbReference type="SUPFAM" id="SSF51735">
    <property type="entry name" value="NAD(P)-binding Rossmann-fold domains"/>
    <property type="match status" value="1"/>
</dbReference>
<gene>
    <name evidence="1" type="ORF">LCGC14_1834570</name>
</gene>